<dbReference type="EMBL" id="BOON01000077">
    <property type="protein sequence ID" value="GII26408.1"/>
    <property type="molecule type" value="Genomic_DNA"/>
</dbReference>
<evidence type="ECO:0000313" key="2">
    <source>
        <dbReference type="EMBL" id="GII26408.1"/>
    </source>
</evidence>
<evidence type="ECO:0008006" key="4">
    <source>
        <dbReference type="Google" id="ProtNLM"/>
    </source>
</evidence>
<name>A0A8J3TGA6_9ACTN</name>
<accession>A0A8J3TGA6</accession>
<feature type="transmembrane region" description="Helical" evidence="1">
    <location>
        <begin position="182"/>
        <end position="201"/>
    </location>
</feature>
<proteinExistence type="predicted"/>
<protein>
    <recommendedName>
        <fullName evidence="4">DUF3995 domain-containing protein</fullName>
    </recommendedName>
</protein>
<feature type="transmembrane region" description="Helical" evidence="1">
    <location>
        <begin position="71"/>
        <end position="89"/>
    </location>
</feature>
<feature type="transmembrane region" description="Helical" evidence="1">
    <location>
        <begin position="148"/>
        <end position="170"/>
    </location>
</feature>
<reference evidence="2" key="1">
    <citation type="submission" date="2021-01" db="EMBL/GenBank/DDBJ databases">
        <title>Whole genome shotgun sequence of Planosporangium mesophilum NBRC 109066.</title>
        <authorList>
            <person name="Komaki H."/>
            <person name="Tamura T."/>
        </authorList>
    </citation>
    <scope>NUCLEOTIDE SEQUENCE</scope>
    <source>
        <strain evidence="2">NBRC 109066</strain>
    </source>
</reference>
<organism evidence="2 3">
    <name type="scientific">Planosporangium mesophilum</name>
    <dbReference type="NCBI Taxonomy" id="689768"/>
    <lineage>
        <taxon>Bacteria</taxon>
        <taxon>Bacillati</taxon>
        <taxon>Actinomycetota</taxon>
        <taxon>Actinomycetes</taxon>
        <taxon>Micromonosporales</taxon>
        <taxon>Micromonosporaceae</taxon>
        <taxon>Planosporangium</taxon>
    </lineage>
</organism>
<gene>
    <name evidence="2" type="ORF">Pme01_60050</name>
</gene>
<keyword evidence="1" id="KW-1133">Transmembrane helix</keyword>
<dbReference type="AlphaFoldDB" id="A0A8J3TGA6"/>
<evidence type="ECO:0000313" key="3">
    <source>
        <dbReference type="Proteomes" id="UP000599074"/>
    </source>
</evidence>
<keyword evidence="1" id="KW-0472">Membrane</keyword>
<feature type="transmembrane region" description="Helical" evidence="1">
    <location>
        <begin position="101"/>
        <end position="120"/>
    </location>
</feature>
<comment type="caution">
    <text evidence="2">The sequence shown here is derived from an EMBL/GenBank/DDBJ whole genome shotgun (WGS) entry which is preliminary data.</text>
</comment>
<dbReference type="Proteomes" id="UP000599074">
    <property type="component" value="Unassembled WGS sequence"/>
</dbReference>
<keyword evidence="1" id="KW-0812">Transmembrane</keyword>
<sequence length="202" mass="21326">MGRSDRHSDNGSMSIESVSDARAGVTVTSPQAPTRRWPALAAAAYIGLFCLIAGTVVLWNVAHGTSWNDNGVVILAVCLRMLTVALALASVQAWGRRIPSWIVLAGLWGAAAVQLVYPVAETVVKGLILTGAMHPLDKGISNMSPEGWFNFGAMWTIWGVPGVLFLLAALSYRARTPVRARWILLGVIGGIALLGGLGILIG</sequence>
<keyword evidence="3" id="KW-1185">Reference proteome</keyword>
<feature type="transmembrane region" description="Helical" evidence="1">
    <location>
        <begin position="39"/>
        <end position="59"/>
    </location>
</feature>
<evidence type="ECO:0000256" key="1">
    <source>
        <dbReference type="SAM" id="Phobius"/>
    </source>
</evidence>